<comment type="caution">
    <text evidence="1">The sequence shown here is derived from an EMBL/GenBank/DDBJ whole genome shotgun (WGS) entry which is preliminary data.</text>
</comment>
<organism evidence="1 2">
    <name type="scientific">Senegalimassilia anaerobia</name>
    <dbReference type="NCBI Taxonomy" id="1473216"/>
    <lineage>
        <taxon>Bacteria</taxon>
        <taxon>Bacillati</taxon>
        <taxon>Actinomycetota</taxon>
        <taxon>Coriobacteriia</taxon>
        <taxon>Coriobacteriales</taxon>
        <taxon>Coriobacteriaceae</taxon>
        <taxon>Senegalimassilia</taxon>
    </lineage>
</organism>
<dbReference type="AlphaFoldDB" id="A0A369LGL8"/>
<evidence type="ECO:0000313" key="2">
    <source>
        <dbReference type="Proteomes" id="UP000253792"/>
    </source>
</evidence>
<reference evidence="1 2" key="1">
    <citation type="journal article" date="2018" name="Elife">
        <title>Discovery and characterization of a prevalent human gut bacterial enzyme sufficient for the inactivation of a family of plant toxins.</title>
        <authorList>
            <person name="Koppel N."/>
            <person name="Bisanz J.E."/>
            <person name="Pandelia M.E."/>
            <person name="Turnbaugh P.J."/>
            <person name="Balskus E.P."/>
        </authorList>
    </citation>
    <scope>NUCLEOTIDE SEQUENCE [LARGE SCALE GENOMIC DNA]</scope>
    <source>
        <strain evidence="2">anaerobia AP69FAA</strain>
    </source>
</reference>
<proteinExistence type="predicted"/>
<gene>
    <name evidence="1" type="ORF">C1880_00135</name>
</gene>
<sequence>MVEQFQEPSSVLQQTPCEKDCDTQAIAQTPEDAKARLKAVVEQVPRHREMFIRLLTFCKQRRTLEEAETQIASYPEYPQAAQSPYHLIMTMVNEGGLRWIELDAQGQELTDERKAGLTEDEIDDIIDVFAVQTTEIGEDAAQELSPESRLRALFDKVPQRLGAYLDVIDFCTIPRSYKEVDTLLRAGDALRASVASNSQPLQPSFFLDMLERNGGLVWKDGWIATGKGKELAKTLRAAMA</sequence>
<dbReference type="RefSeq" id="WP_114619836.1">
    <property type="nucleotide sequence ID" value="NZ_PPTP01000001.1"/>
</dbReference>
<evidence type="ECO:0000313" key="1">
    <source>
        <dbReference type="EMBL" id="RDB57275.1"/>
    </source>
</evidence>
<name>A0A369LGL8_9ACTN</name>
<accession>A0A369LGL8</accession>
<dbReference type="EMBL" id="PPTP01000001">
    <property type="protein sequence ID" value="RDB57275.1"/>
    <property type="molecule type" value="Genomic_DNA"/>
</dbReference>
<keyword evidence="2" id="KW-1185">Reference proteome</keyword>
<dbReference type="Proteomes" id="UP000253792">
    <property type="component" value="Unassembled WGS sequence"/>
</dbReference>
<dbReference type="OrthoDB" id="3173278at2"/>
<protein>
    <submittedName>
        <fullName evidence="1">Uncharacterized protein</fullName>
    </submittedName>
</protein>